<protein>
    <submittedName>
        <fullName evidence="11">Uncharacterized protein</fullName>
    </submittedName>
</protein>
<evidence type="ECO:0000256" key="4">
    <source>
        <dbReference type="ARBA" id="ARBA00022737"/>
    </source>
</evidence>
<dbReference type="GO" id="GO:0005654">
    <property type="term" value="C:nucleoplasm"/>
    <property type="evidence" value="ECO:0007669"/>
    <property type="project" value="TreeGrafter"/>
</dbReference>
<sequence>MAESKIVDIDESRLESLSIVAVVKEEKLGSHSSPEKERSLKRRKTISKSSRGKKTARKHECAVCFQSPALLRRHERVHSGEKPYGFHTNERPFECDICSRRFSQSGDLKKHTRTHTGEKPYQCQLCPSAFTQPGNLKSHLRTHTGMRLVWKTVHSVVQYEPTQEEDSCSSDVSPCSFCKKLFTQSAALKVHYRVHTNERPFKCHICSKRFSQSSHLKTHTRVHTGERPYQCQLCPSGFTQSKDLKSHLRTHTGETPFECDMCGKQFTQSSSLLRHKKRIHAQETSLQ</sequence>
<reference evidence="11" key="1">
    <citation type="submission" date="2020-11" db="EMBL/GenBank/DDBJ databases">
        <authorList>
            <person name="Tran Van P."/>
        </authorList>
    </citation>
    <scope>NUCLEOTIDE SEQUENCE</scope>
</reference>
<dbReference type="OrthoDB" id="6380199at2759"/>
<dbReference type="FunFam" id="3.30.160.60:FF:001498">
    <property type="entry name" value="Zinc finger protein 404"/>
    <property type="match status" value="1"/>
</dbReference>
<dbReference type="Pfam" id="PF00096">
    <property type="entry name" value="zf-C2H2"/>
    <property type="match status" value="6"/>
</dbReference>
<dbReference type="FunFam" id="3.30.160.60:FF:002343">
    <property type="entry name" value="Zinc finger protein 33A"/>
    <property type="match status" value="1"/>
</dbReference>
<keyword evidence="5" id="KW-0863">Zinc-finger</keyword>
<keyword evidence="6" id="KW-0862">Zinc</keyword>
<evidence type="ECO:0000256" key="8">
    <source>
        <dbReference type="ARBA" id="ARBA00023163"/>
    </source>
</evidence>
<feature type="compositionally biased region" description="Basic and acidic residues" evidence="10">
    <location>
        <begin position="25"/>
        <end position="38"/>
    </location>
</feature>
<dbReference type="InterPro" id="IPR013087">
    <property type="entry name" value="Znf_C2H2_type"/>
</dbReference>
<evidence type="ECO:0000256" key="5">
    <source>
        <dbReference type="ARBA" id="ARBA00022771"/>
    </source>
</evidence>
<evidence type="ECO:0000256" key="1">
    <source>
        <dbReference type="ARBA" id="ARBA00004123"/>
    </source>
</evidence>
<dbReference type="PROSITE" id="PS00028">
    <property type="entry name" value="ZINC_FINGER_C2H2_1"/>
    <property type="match status" value="6"/>
</dbReference>
<evidence type="ECO:0000313" key="11">
    <source>
        <dbReference type="EMBL" id="CAD7233292.1"/>
    </source>
</evidence>
<dbReference type="GO" id="GO:0008270">
    <property type="term" value="F:zinc ion binding"/>
    <property type="evidence" value="ECO:0007669"/>
    <property type="project" value="UniProtKB-KW"/>
</dbReference>
<name>A0A7R8ZQG9_9CRUS</name>
<dbReference type="SMART" id="SM00355">
    <property type="entry name" value="ZnF_C2H2"/>
    <property type="match status" value="7"/>
</dbReference>
<dbReference type="PANTHER" id="PTHR24399">
    <property type="entry name" value="ZINC FINGER AND BTB DOMAIN-CONTAINING"/>
    <property type="match status" value="1"/>
</dbReference>
<dbReference type="EMBL" id="OB665984">
    <property type="protein sequence ID" value="CAD7233292.1"/>
    <property type="molecule type" value="Genomic_DNA"/>
</dbReference>
<keyword evidence="3" id="KW-0479">Metal-binding</keyword>
<dbReference type="FunFam" id="3.30.160.60:FF:001049">
    <property type="entry name" value="zinc finger protein 319"/>
    <property type="match status" value="1"/>
</dbReference>
<dbReference type="GO" id="GO:0002682">
    <property type="term" value="P:regulation of immune system process"/>
    <property type="evidence" value="ECO:0007669"/>
    <property type="project" value="TreeGrafter"/>
</dbReference>
<dbReference type="AlphaFoldDB" id="A0A7R8ZQG9"/>
<feature type="region of interest" description="Disordered" evidence="10">
    <location>
        <begin position="25"/>
        <end position="54"/>
    </location>
</feature>
<comment type="subcellular location">
    <subcellularLocation>
        <location evidence="1">Nucleus</location>
    </subcellularLocation>
</comment>
<keyword evidence="7" id="KW-0805">Transcription regulation</keyword>
<evidence type="ECO:0000256" key="3">
    <source>
        <dbReference type="ARBA" id="ARBA00022723"/>
    </source>
</evidence>
<comment type="similarity">
    <text evidence="2">Belongs to the krueppel C2H2-type zinc-finger protein family.</text>
</comment>
<organism evidence="11">
    <name type="scientific">Cyprideis torosa</name>
    <dbReference type="NCBI Taxonomy" id="163714"/>
    <lineage>
        <taxon>Eukaryota</taxon>
        <taxon>Metazoa</taxon>
        <taxon>Ecdysozoa</taxon>
        <taxon>Arthropoda</taxon>
        <taxon>Crustacea</taxon>
        <taxon>Oligostraca</taxon>
        <taxon>Ostracoda</taxon>
        <taxon>Podocopa</taxon>
        <taxon>Podocopida</taxon>
        <taxon>Cytherocopina</taxon>
        <taxon>Cytheroidea</taxon>
        <taxon>Cytherideidae</taxon>
        <taxon>Cyprideis</taxon>
    </lineage>
</organism>
<evidence type="ECO:0000256" key="2">
    <source>
        <dbReference type="ARBA" id="ARBA00006991"/>
    </source>
</evidence>
<evidence type="ECO:0000256" key="9">
    <source>
        <dbReference type="ARBA" id="ARBA00023242"/>
    </source>
</evidence>
<dbReference type="GO" id="GO:0001227">
    <property type="term" value="F:DNA-binding transcription repressor activity, RNA polymerase II-specific"/>
    <property type="evidence" value="ECO:0007669"/>
    <property type="project" value="TreeGrafter"/>
</dbReference>
<dbReference type="GO" id="GO:0000978">
    <property type="term" value="F:RNA polymerase II cis-regulatory region sequence-specific DNA binding"/>
    <property type="evidence" value="ECO:0007669"/>
    <property type="project" value="TreeGrafter"/>
</dbReference>
<dbReference type="FunFam" id="3.30.160.60:FF:000557">
    <property type="entry name" value="zinc finger and SCAN domain-containing protein 29"/>
    <property type="match status" value="1"/>
</dbReference>
<accession>A0A7R8ZQG9</accession>
<gene>
    <name evidence="11" type="ORF">CTOB1V02_LOCUS11115</name>
</gene>
<dbReference type="GO" id="GO:0001817">
    <property type="term" value="P:regulation of cytokine production"/>
    <property type="evidence" value="ECO:0007669"/>
    <property type="project" value="TreeGrafter"/>
</dbReference>
<keyword evidence="9" id="KW-0539">Nucleus</keyword>
<dbReference type="FunFam" id="3.30.160.60:FF:000260">
    <property type="entry name" value="Spalt-like transcription factor 1"/>
    <property type="match status" value="1"/>
</dbReference>
<feature type="compositionally biased region" description="Basic residues" evidence="10">
    <location>
        <begin position="39"/>
        <end position="54"/>
    </location>
</feature>
<dbReference type="SUPFAM" id="SSF57667">
    <property type="entry name" value="beta-beta-alpha zinc fingers"/>
    <property type="match status" value="3"/>
</dbReference>
<keyword evidence="8" id="KW-0804">Transcription</keyword>
<dbReference type="PROSITE" id="PS50157">
    <property type="entry name" value="ZINC_FINGER_C2H2_2"/>
    <property type="match status" value="7"/>
</dbReference>
<evidence type="ECO:0000256" key="7">
    <source>
        <dbReference type="ARBA" id="ARBA00023015"/>
    </source>
</evidence>
<proteinExistence type="inferred from homology"/>
<evidence type="ECO:0000256" key="6">
    <source>
        <dbReference type="ARBA" id="ARBA00022833"/>
    </source>
</evidence>
<dbReference type="InterPro" id="IPR036236">
    <property type="entry name" value="Znf_C2H2_sf"/>
</dbReference>
<dbReference type="Gene3D" id="3.30.160.60">
    <property type="entry name" value="Classic Zinc Finger"/>
    <property type="match status" value="7"/>
</dbReference>
<evidence type="ECO:0000256" key="10">
    <source>
        <dbReference type="SAM" id="MobiDB-lite"/>
    </source>
</evidence>
<keyword evidence="4" id="KW-0677">Repeat</keyword>
<dbReference type="PANTHER" id="PTHR24399:SF23">
    <property type="entry name" value="C2H2-TYPE DOMAIN-CONTAINING PROTEIN"/>
    <property type="match status" value="1"/>
</dbReference>